<protein>
    <submittedName>
        <fullName evidence="2">Sporulation initiation inhibitor protein Soj</fullName>
        <ecNumber evidence="2">3.6.-.-</ecNumber>
    </submittedName>
</protein>
<reference evidence="2 3" key="1">
    <citation type="submission" date="2017-04" db="EMBL/GenBank/DDBJ databases">
        <title>Genome Sequence of Marinobacter salarius strain SMR5 Isolated from a culture of the Diatom Skeletonema marinoi.</title>
        <authorList>
            <person name="Topel M."/>
            <person name="Pinder M.I.M."/>
            <person name="Johansson O.N."/>
            <person name="Kourtchenko O."/>
            <person name="Godhe A."/>
            <person name="Clarke A.K."/>
        </authorList>
    </citation>
    <scope>NUCLEOTIDE SEQUENCE [LARGE SCALE GENOMIC DNA]</scope>
    <source>
        <strain evidence="2 3">SMR5</strain>
        <plasmid evidence="3">Plasmid psmr5</plasmid>
    </source>
</reference>
<proteinExistence type="predicted"/>
<dbReference type="PANTHER" id="PTHR13696:SF52">
    <property type="entry name" value="PARA FAMILY PROTEIN CT_582"/>
    <property type="match status" value="1"/>
</dbReference>
<dbReference type="Gene3D" id="3.40.50.300">
    <property type="entry name" value="P-loop containing nucleotide triphosphate hydrolases"/>
    <property type="match status" value="1"/>
</dbReference>
<geneLocation type="plasmid" evidence="3">
    <name>psmr5</name>
</geneLocation>
<dbReference type="GeneID" id="77258206"/>
<evidence type="ECO:0000259" key="1">
    <source>
        <dbReference type="Pfam" id="PF13614"/>
    </source>
</evidence>
<dbReference type="RefSeq" id="WP_085682280.1">
    <property type="nucleotide sequence ID" value="NZ_CP020932.1"/>
</dbReference>
<name>A0A1W6KFZ6_9GAMM</name>
<dbReference type="InterPro" id="IPR027417">
    <property type="entry name" value="P-loop_NTPase"/>
</dbReference>
<evidence type="ECO:0000313" key="3">
    <source>
        <dbReference type="Proteomes" id="UP000193100"/>
    </source>
</evidence>
<dbReference type="EMBL" id="CP020932">
    <property type="protein sequence ID" value="ARM86333.1"/>
    <property type="molecule type" value="Genomic_DNA"/>
</dbReference>
<dbReference type="Pfam" id="PF13614">
    <property type="entry name" value="AAA_31"/>
    <property type="match status" value="1"/>
</dbReference>
<organism evidence="2 3">
    <name type="scientific">Marinobacter salarius</name>
    <dbReference type="NCBI Taxonomy" id="1420917"/>
    <lineage>
        <taxon>Bacteria</taxon>
        <taxon>Pseudomonadati</taxon>
        <taxon>Pseudomonadota</taxon>
        <taxon>Gammaproteobacteria</taxon>
        <taxon>Pseudomonadales</taxon>
        <taxon>Marinobacteraceae</taxon>
        <taxon>Marinobacter</taxon>
    </lineage>
</organism>
<feature type="domain" description="AAA" evidence="1">
    <location>
        <begin position="109"/>
        <end position="281"/>
    </location>
</feature>
<accession>A0A1W6KFZ6</accession>
<dbReference type="GO" id="GO:0016787">
    <property type="term" value="F:hydrolase activity"/>
    <property type="evidence" value="ECO:0007669"/>
    <property type="project" value="UniProtKB-KW"/>
</dbReference>
<keyword evidence="2" id="KW-0614">Plasmid</keyword>
<dbReference type="AlphaFoldDB" id="A0A1W6KFZ6"/>
<dbReference type="Proteomes" id="UP000193100">
    <property type="component" value="Plasmid pSMR5"/>
</dbReference>
<keyword evidence="2" id="KW-0378">Hydrolase</keyword>
<gene>
    <name evidence="2" type="primary">soj</name>
    <name evidence="2" type="ORF">MARSALSMR5_04316</name>
</gene>
<dbReference type="InterPro" id="IPR025669">
    <property type="entry name" value="AAA_dom"/>
</dbReference>
<dbReference type="SUPFAM" id="SSF52540">
    <property type="entry name" value="P-loop containing nucleoside triphosphate hydrolases"/>
    <property type="match status" value="1"/>
</dbReference>
<dbReference type="InterPro" id="IPR050678">
    <property type="entry name" value="DNA_Partitioning_ATPase"/>
</dbReference>
<evidence type="ECO:0000313" key="2">
    <source>
        <dbReference type="EMBL" id="ARM86333.1"/>
    </source>
</evidence>
<sequence length="399" mass="44753">MADETEHFMSLGLPDPSDSFDAWSDEGYAVIKQKSDDSRKETGKRLKRTFSQVEACKLIGRSESFLKGKGLNDEVSPSNLPRYTLKRINELRDQTGTRYKRPSNVEPLVLAMAKLKGGVGNSTICVHLAHYFALHGLKVLIADFDLQCSASTIASGMNPDEAYEVEETIYSVLRDDPTRMKNIIKLTYFENVHLAPCNSLMQSLEFELAEQMSKPDAEWPQDENGEPISVYDRALIALDSVKAHYDVILIDCPPALGTITLNALTAADGMINTIRPSPLDRTSFATFNASLASMYEAIPNSLRYYRILINQMVRSRAAEKEDAIVRHIYGNYVVRNNIVDSSEIQGAPEDMSTLYDRMKPVKSVQAYKRALESMDLVFGEIFQDLKTLWAMEAEAYDNG</sequence>
<dbReference type="EC" id="3.6.-.-" evidence="2"/>
<dbReference type="PANTHER" id="PTHR13696">
    <property type="entry name" value="P-LOOP CONTAINING NUCLEOSIDE TRIPHOSPHATE HYDROLASE"/>
    <property type="match status" value="1"/>
</dbReference>
<dbReference type="CDD" id="cd01983">
    <property type="entry name" value="SIMIBI"/>
    <property type="match status" value="1"/>
</dbReference>
<dbReference type="CDD" id="cd02042">
    <property type="entry name" value="ParAB_family"/>
    <property type="match status" value="1"/>
</dbReference>